<dbReference type="OrthoDB" id="9786619at2"/>
<accession>A0A1M6F8T0</accession>
<evidence type="ECO:0000256" key="4">
    <source>
        <dbReference type="ARBA" id="ARBA00023239"/>
    </source>
</evidence>
<gene>
    <name evidence="6" type="ORF">VA7868_04594</name>
</gene>
<dbReference type="Proteomes" id="UP000184608">
    <property type="component" value="Unassembled WGS sequence"/>
</dbReference>
<dbReference type="PROSITE" id="PS51891">
    <property type="entry name" value="CENP_V_GFA"/>
    <property type="match status" value="1"/>
</dbReference>
<comment type="similarity">
    <text evidence="1">Belongs to the Gfa family.</text>
</comment>
<dbReference type="STRING" id="1216006.VA7868_04594"/>
<dbReference type="PANTHER" id="PTHR33337">
    <property type="entry name" value="GFA DOMAIN-CONTAINING PROTEIN"/>
    <property type="match status" value="1"/>
</dbReference>
<name>A0A1M6F8T0_9VIBR</name>
<dbReference type="SUPFAM" id="SSF51316">
    <property type="entry name" value="Mss4-like"/>
    <property type="match status" value="1"/>
</dbReference>
<dbReference type="PANTHER" id="PTHR33337:SF40">
    <property type="entry name" value="CENP-V_GFA DOMAIN-CONTAINING PROTEIN-RELATED"/>
    <property type="match status" value="1"/>
</dbReference>
<dbReference type="AlphaFoldDB" id="A0A1M6F8T0"/>
<dbReference type="EMBL" id="FQXZ01000065">
    <property type="protein sequence ID" value="SHI94066.1"/>
    <property type="molecule type" value="Genomic_DNA"/>
</dbReference>
<reference evidence="6 7" key="1">
    <citation type="submission" date="2016-11" db="EMBL/GenBank/DDBJ databases">
        <authorList>
            <person name="Jaros S."/>
            <person name="Januszkiewicz K."/>
            <person name="Wedrychowicz H."/>
        </authorList>
    </citation>
    <scope>NUCLEOTIDE SEQUENCE [LARGE SCALE GENOMIC DNA]</scope>
    <source>
        <strain evidence="6 7">CECT 7868</strain>
    </source>
</reference>
<sequence length="163" mass="18266">MSRKEDSSKYFGSCLCGSVKYSVSHIEEKMAHCHCNMCRKFHGAAFATFGEAKKSNFNWLSGEELIKEYLAANGTKRLFCSNCGSSLVFVPSNDSGEYVEFSLGTIDSEIQQKPDAHIFTNYGANWYQVTDDLPQYEEGRNSAKKHNKSLQLTFFLLRKGAGA</sequence>
<organism evidence="6 7">
    <name type="scientific">Vibrio aerogenes CECT 7868</name>
    <dbReference type="NCBI Taxonomy" id="1216006"/>
    <lineage>
        <taxon>Bacteria</taxon>
        <taxon>Pseudomonadati</taxon>
        <taxon>Pseudomonadota</taxon>
        <taxon>Gammaproteobacteria</taxon>
        <taxon>Vibrionales</taxon>
        <taxon>Vibrionaceae</taxon>
        <taxon>Vibrio</taxon>
    </lineage>
</organism>
<dbReference type="InterPro" id="IPR006913">
    <property type="entry name" value="CENP-V/GFA"/>
</dbReference>
<dbReference type="InterPro" id="IPR011057">
    <property type="entry name" value="Mss4-like_sf"/>
</dbReference>
<feature type="domain" description="CENP-V/GFA" evidence="5">
    <location>
        <begin position="10"/>
        <end position="128"/>
    </location>
</feature>
<keyword evidence="4" id="KW-0456">Lyase</keyword>
<dbReference type="GO" id="GO:0016846">
    <property type="term" value="F:carbon-sulfur lyase activity"/>
    <property type="evidence" value="ECO:0007669"/>
    <property type="project" value="InterPro"/>
</dbReference>
<dbReference type="GO" id="GO:0046872">
    <property type="term" value="F:metal ion binding"/>
    <property type="evidence" value="ECO:0007669"/>
    <property type="project" value="UniProtKB-KW"/>
</dbReference>
<evidence type="ECO:0000259" key="5">
    <source>
        <dbReference type="PROSITE" id="PS51891"/>
    </source>
</evidence>
<keyword evidence="3" id="KW-0862">Zinc</keyword>
<keyword evidence="2" id="KW-0479">Metal-binding</keyword>
<protein>
    <submittedName>
        <fullName evidence="6">Glutathione-dependent formaldehyde-activating enzyme</fullName>
    </submittedName>
</protein>
<proteinExistence type="inferred from homology"/>
<dbReference type="Gene3D" id="3.90.1590.10">
    <property type="entry name" value="glutathione-dependent formaldehyde- activating enzyme (gfa)"/>
    <property type="match status" value="1"/>
</dbReference>
<evidence type="ECO:0000313" key="7">
    <source>
        <dbReference type="Proteomes" id="UP000184608"/>
    </source>
</evidence>
<evidence type="ECO:0000256" key="1">
    <source>
        <dbReference type="ARBA" id="ARBA00005495"/>
    </source>
</evidence>
<keyword evidence="7" id="KW-1185">Reference proteome</keyword>
<evidence type="ECO:0000256" key="2">
    <source>
        <dbReference type="ARBA" id="ARBA00022723"/>
    </source>
</evidence>
<evidence type="ECO:0000313" key="6">
    <source>
        <dbReference type="EMBL" id="SHI94066.1"/>
    </source>
</evidence>
<dbReference type="Pfam" id="PF04828">
    <property type="entry name" value="GFA"/>
    <property type="match status" value="1"/>
</dbReference>
<evidence type="ECO:0000256" key="3">
    <source>
        <dbReference type="ARBA" id="ARBA00022833"/>
    </source>
</evidence>
<dbReference type="RefSeq" id="WP_073606177.1">
    <property type="nucleotide sequence ID" value="NZ_FQXZ01000065.1"/>
</dbReference>